<organism evidence="3 4">
    <name type="scientific">Moniliophthora roreri</name>
    <name type="common">Frosty pod rot fungus</name>
    <name type="synonym">Monilia roreri</name>
    <dbReference type="NCBI Taxonomy" id="221103"/>
    <lineage>
        <taxon>Eukaryota</taxon>
        <taxon>Fungi</taxon>
        <taxon>Dikarya</taxon>
        <taxon>Basidiomycota</taxon>
        <taxon>Agaricomycotina</taxon>
        <taxon>Agaricomycetes</taxon>
        <taxon>Agaricomycetidae</taxon>
        <taxon>Agaricales</taxon>
        <taxon>Marasmiineae</taxon>
        <taxon>Marasmiaceae</taxon>
        <taxon>Moniliophthora</taxon>
    </lineage>
</organism>
<protein>
    <recommendedName>
        <fullName evidence="2">Ribosomal protein mS38 C-terminal domain-containing protein</fullName>
    </recommendedName>
</protein>
<evidence type="ECO:0000313" key="4">
    <source>
        <dbReference type="Proteomes" id="UP000054988"/>
    </source>
</evidence>
<dbReference type="eggNOG" id="ENOG502SE4R">
    <property type="taxonomic scope" value="Eukaryota"/>
</dbReference>
<reference evidence="3 4" key="1">
    <citation type="submission" date="2015-12" db="EMBL/GenBank/DDBJ databases">
        <title>Draft genome sequence of Moniliophthora roreri, the causal agent of frosty pod rot of cacao.</title>
        <authorList>
            <person name="Aime M.C."/>
            <person name="Diaz-Valderrama J.R."/>
            <person name="Kijpornyongpan T."/>
            <person name="Phillips-Mora W."/>
        </authorList>
    </citation>
    <scope>NUCLEOTIDE SEQUENCE [LARGE SCALE GENOMIC DNA]</scope>
    <source>
        <strain evidence="3 4">MCA 2952</strain>
    </source>
</reference>
<evidence type="ECO:0000256" key="1">
    <source>
        <dbReference type="SAM" id="MobiDB-lite"/>
    </source>
</evidence>
<proteinExistence type="predicted"/>
<name>A0A0W0FLA1_MONRR</name>
<evidence type="ECO:0000259" key="2">
    <source>
        <dbReference type="SMART" id="SM01155"/>
    </source>
</evidence>
<feature type="region of interest" description="Disordered" evidence="1">
    <location>
        <begin position="210"/>
        <end position="244"/>
    </location>
</feature>
<feature type="compositionally biased region" description="Low complexity" evidence="1">
    <location>
        <begin position="64"/>
        <end position="84"/>
    </location>
</feature>
<comment type="caution">
    <text evidence="3">The sequence shown here is derived from an EMBL/GenBank/DDBJ whole genome shotgun (WGS) entry which is preliminary data.</text>
</comment>
<dbReference type="AlphaFoldDB" id="A0A0W0FLA1"/>
<feature type="compositionally biased region" description="Basic residues" evidence="1">
    <location>
        <begin position="217"/>
        <end position="244"/>
    </location>
</feature>
<evidence type="ECO:0000313" key="3">
    <source>
        <dbReference type="EMBL" id="KTB37103.1"/>
    </source>
</evidence>
<gene>
    <name evidence="3" type="ORF">WG66_10273</name>
</gene>
<feature type="domain" description="Ribosomal protein mS38 C-terminal" evidence="2">
    <location>
        <begin position="212"/>
        <end position="244"/>
    </location>
</feature>
<dbReference type="SMART" id="SM01155">
    <property type="entry name" value="DUF1713"/>
    <property type="match status" value="1"/>
</dbReference>
<dbReference type="InterPro" id="IPR013177">
    <property type="entry name" value="Ribosomal_mS38_C"/>
</dbReference>
<sequence>MSSLTRLLYPLPAARSCRSYSSVRTYSSFFSSKPGGGRYFNSAKPPKVVPPVSKKDRQPTSTASSSGGTVDDISSSSSSSSSSTPCDNTPDEAPEQSSPNFARVSIPPPSVSPPYVHPILGDKDFKLHQFFSLHRPLLLLNNPQSILDSAPATHIFSVSPPSSNTNKVVDDRAMTMNRLGAAVDWEATLQRLGLASNVANQAELDKEYRDVMMESTKRKRRKKMKKHKLKKRRRLTRQQRHNQR</sequence>
<feature type="region of interest" description="Disordered" evidence="1">
    <location>
        <begin position="29"/>
        <end position="109"/>
    </location>
</feature>
<accession>A0A0W0FLA1</accession>
<dbReference type="Proteomes" id="UP000054988">
    <property type="component" value="Unassembled WGS sequence"/>
</dbReference>
<dbReference type="Pfam" id="PF08213">
    <property type="entry name" value="COX24_C"/>
    <property type="match status" value="1"/>
</dbReference>
<dbReference type="EMBL" id="LATX01001869">
    <property type="protein sequence ID" value="KTB37103.1"/>
    <property type="molecule type" value="Genomic_DNA"/>
</dbReference>